<protein>
    <submittedName>
        <fullName evidence="1 3">Uncharacterized protein</fullName>
    </submittedName>
</protein>
<keyword evidence="2" id="KW-1185">Reference proteome</keyword>
<evidence type="ECO:0000313" key="2">
    <source>
        <dbReference type="Proteomes" id="UP000270296"/>
    </source>
</evidence>
<reference evidence="3" key="1">
    <citation type="submission" date="2016-06" db="UniProtKB">
        <authorList>
            <consortium name="WormBaseParasite"/>
        </authorList>
    </citation>
    <scope>IDENTIFICATION</scope>
</reference>
<dbReference type="Proteomes" id="UP000270296">
    <property type="component" value="Unassembled WGS sequence"/>
</dbReference>
<dbReference type="EMBL" id="UZAM01013484">
    <property type="protein sequence ID" value="VDP28163.1"/>
    <property type="molecule type" value="Genomic_DNA"/>
</dbReference>
<evidence type="ECO:0000313" key="1">
    <source>
        <dbReference type="EMBL" id="VDP28163.1"/>
    </source>
</evidence>
<reference evidence="1 2" key="2">
    <citation type="submission" date="2018-11" db="EMBL/GenBank/DDBJ databases">
        <authorList>
            <consortium name="Pathogen Informatics"/>
        </authorList>
    </citation>
    <scope>NUCLEOTIDE SEQUENCE [LARGE SCALE GENOMIC DNA]</scope>
</reference>
<name>A0A183J2B6_9BILA</name>
<gene>
    <name evidence="1" type="ORF">SBAD_LOCUS10014</name>
</gene>
<organism evidence="3">
    <name type="scientific">Soboliphyme baturini</name>
    <dbReference type="NCBI Taxonomy" id="241478"/>
    <lineage>
        <taxon>Eukaryota</taxon>
        <taxon>Metazoa</taxon>
        <taxon>Ecdysozoa</taxon>
        <taxon>Nematoda</taxon>
        <taxon>Enoplea</taxon>
        <taxon>Dorylaimia</taxon>
        <taxon>Dioctophymatida</taxon>
        <taxon>Dioctophymatoidea</taxon>
        <taxon>Soboliphymatidae</taxon>
        <taxon>Soboliphyme</taxon>
    </lineage>
</organism>
<evidence type="ECO:0000313" key="3">
    <source>
        <dbReference type="WBParaSite" id="SBAD_0001036901-mRNA-1"/>
    </source>
</evidence>
<dbReference type="WBParaSite" id="SBAD_0001036901-mRNA-1">
    <property type="protein sequence ID" value="SBAD_0001036901-mRNA-1"/>
    <property type="gene ID" value="SBAD_0001036901"/>
</dbReference>
<accession>A0A183J2B6</accession>
<proteinExistence type="predicted"/>
<dbReference type="AlphaFoldDB" id="A0A183J2B6"/>
<sequence>MPPNFLPFVNRPAWSDMRSEWLRSDRFWRGHMVMVQPYRCIEIAIVTNQRQSQNCEDNEIPLIPRVVTPYATSTLEMSPFLTFLNRWVFTCATDDSDWCKSEAPPYADKEAASDQGTFISEAAFSKDETERSHLLIY</sequence>